<organism evidence="1 2">
    <name type="scientific">Bizionia argentinensis JUB59</name>
    <dbReference type="NCBI Taxonomy" id="1046627"/>
    <lineage>
        <taxon>Bacteria</taxon>
        <taxon>Pseudomonadati</taxon>
        <taxon>Bacteroidota</taxon>
        <taxon>Flavobacteriia</taxon>
        <taxon>Flavobacteriales</taxon>
        <taxon>Flavobacteriaceae</taxon>
        <taxon>Bizionia</taxon>
    </lineage>
</organism>
<comment type="caution">
    <text evidence="1">The sequence shown here is derived from an EMBL/GenBank/DDBJ whole genome shotgun (WGS) entry which is preliminary data.</text>
</comment>
<dbReference type="AlphaFoldDB" id="G2EBS5"/>
<protein>
    <recommendedName>
        <fullName evidence="3">Carboxypeptidase-like regulatory domain-containing protein</fullName>
    </recommendedName>
</protein>
<dbReference type="EMBL" id="AFXZ01000012">
    <property type="protein sequence ID" value="EGV44168.2"/>
    <property type="molecule type" value="Genomic_DNA"/>
</dbReference>
<sequence length="225" mass="25590">MKGKIITNLDAENIHVINRTSKKFTITNATGDFVVPSKVSDTIIISSIQHQLVSIIVDAEMLQGNQIQVVLEPLVNKLDEVTVGKVLSGNLMHDVKNVEGEPLTAKMVGIPSYQGKMPTQSERRLSNAYGNVIVTLVNTINGKIKRLKQQVLLEEKDELLHKIRVAYEGDLFANYALEPMFRMDYFFFCSEDPKFLERCKNKNGITVLKFLIEKLEIYKQNRNNY</sequence>
<dbReference type="RefSeq" id="WP_123766877.1">
    <property type="nucleotide sequence ID" value="NZ_AFXZ01000012.1"/>
</dbReference>
<evidence type="ECO:0000313" key="1">
    <source>
        <dbReference type="EMBL" id="EGV44168.2"/>
    </source>
</evidence>
<evidence type="ECO:0000313" key="2">
    <source>
        <dbReference type="Proteomes" id="UP000003730"/>
    </source>
</evidence>
<accession>G2EBS5</accession>
<gene>
    <name evidence="1" type="ORF">BZARG_954</name>
</gene>
<dbReference type="eggNOG" id="ENOG502ZKUT">
    <property type="taxonomic scope" value="Bacteria"/>
</dbReference>
<reference evidence="1 2" key="1">
    <citation type="journal article" date="2008" name="Int. J. Syst. Evol. Microbiol.">
        <title>Bizionia argentinensis sp. nov., isolated from surface marine water in Antarctica.</title>
        <authorList>
            <person name="Bercovich A."/>
            <person name="Vazquez S.C."/>
            <person name="Yankilevich P."/>
            <person name="Coria S.H."/>
            <person name="Foti M."/>
            <person name="Hernandez E."/>
            <person name="Vidal A."/>
            <person name="Ruberto L."/>
            <person name="Melo C."/>
            <person name="Marenssi S."/>
            <person name="Criscuolo M."/>
            <person name="Memoli M."/>
            <person name="Arguelles M."/>
            <person name="Mac Cormack W.P."/>
        </authorList>
    </citation>
    <scope>NUCLEOTIDE SEQUENCE [LARGE SCALE GENOMIC DNA]</scope>
    <source>
        <strain evidence="1 2">JUB59</strain>
    </source>
</reference>
<dbReference type="STRING" id="1046627.BZARG_954"/>
<keyword evidence="2" id="KW-1185">Reference proteome</keyword>
<evidence type="ECO:0008006" key="3">
    <source>
        <dbReference type="Google" id="ProtNLM"/>
    </source>
</evidence>
<dbReference type="OrthoDB" id="1427655at2"/>
<name>G2EBS5_9FLAO</name>
<proteinExistence type="predicted"/>
<dbReference type="Proteomes" id="UP000003730">
    <property type="component" value="Unassembled WGS sequence"/>
</dbReference>